<gene>
    <name evidence="1" type="ORF">SAMN05216243_0994</name>
</gene>
<evidence type="ECO:0000313" key="2">
    <source>
        <dbReference type="Proteomes" id="UP000198694"/>
    </source>
</evidence>
<dbReference type="EMBL" id="FNFL01000001">
    <property type="protein sequence ID" value="SDJ81696.1"/>
    <property type="molecule type" value="Genomic_DNA"/>
</dbReference>
<organism evidence="1 2">
    <name type="scientific">Sediminibacillus albus</name>
    <dbReference type="NCBI Taxonomy" id="407036"/>
    <lineage>
        <taxon>Bacteria</taxon>
        <taxon>Bacillati</taxon>
        <taxon>Bacillota</taxon>
        <taxon>Bacilli</taxon>
        <taxon>Bacillales</taxon>
        <taxon>Bacillaceae</taxon>
        <taxon>Sediminibacillus</taxon>
    </lineage>
</organism>
<protein>
    <recommendedName>
        <fullName evidence="3">Isochorismatase</fullName>
    </recommendedName>
</protein>
<dbReference type="RefSeq" id="WP_245690056.1">
    <property type="nucleotide sequence ID" value="NZ_FNFL01000001.1"/>
</dbReference>
<name>A0A1G8WUG9_9BACI</name>
<reference evidence="1 2" key="1">
    <citation type="submission" date="2016-10" db="EMBL/GenBank/DDBJ databases">
        <authorList>
            <person name="de Groot N.N."/>
        </authorList>
    </citation>
    <scope>NUCLEOTIDE SEQUENCE [LARGE SCALE GENOMIC DNA]</scope>
    <source>
        <strain evidence="1 2">CGMCC 1.6502</strain>
    </source>
</reference>
<proteinExistence type="predicted"/>
<evidence type="ECO:0000313" key="1">
    <source>
        <dbReference type="EMBL" id="SDJ81696.1"/>
    </source>
</evidence>
<accession>A0A1G8WUG9</accession>
<dbReference type="AlphaFoldDB" id="A0A1G8WUG9"/>
<sequence length="157" mass="18122">MIKLTGDYKKRPIRFLDIWQKQGWRMKVYGVAFQGEQPREELVATAKTLALQTVPFPAVNEDRYGVGFIGVHDGKDADFIFIDWWSNENELNHHVYVSKHGAKPQFAYCTPKGLIACTWDIKVLNFERDCWVTAVLDNPSGNPDIEQYLQCHMSEDI</sequence>
<dbReference type="Proteomes" id="UP000198694">
    <property type="component" value="Unassembled WGS sequence"/>
</dbReference>
<keyword evidence="2" id="KW-1185">Reference proteome</keyword>
<evidence type="ECO:0008006" key="3">
    <source>
        <dbReference type="Google" id="ProtNLM"/>
    </source>
</evidence>